<evidence type="ECO:0000313" key="1">
    <source>
        <dbReference type="EMBL" id="MBK1784554.1"/>
    </source>
</evidence>
<organism evidence="1 2">
    <name type="scientific">Prauserella cavernicola</name>
    <dbReference type="NCBI Taxonomy" id="2800127"/>
    <lineage>
        <taxon>Bacteria</taxon>
        <taxon>Bacillati</taxon>
        <taxon>Actinomycetota</taxon>
        <taxon>Actinomycetes</taxon>
        <taxon>Pseudonocardiales</taxon>
        <taxon>Pseudonocardiaceae</taxon>
        <taxon>Prauserella</taxon>
    </lineage>
</organism>
<dbReference type="AlphaFoldDB" id="A0A934V4B9"/>
<sequence>MNRTFKPTPIVAHLVEVEHADDEAAQVAGRAIAEAWNDREFWWSATATPLAKCALDSPAMTDDVPAVLDRLIRHCGTYVHNIAEWEPAP</sequence>
<keyword evidence="2" id="KW-1185">Reference proteome</keyword>
<protein>
    <submittedName>
        <fullName evidence="1">Uncharacterized protein</fullName>
    </submittedName>
</protein>
<dbReference type="RefSeq" id="WP_200317049.1">
    <property type="nucleotide sequence ID" value="NZ_JAENJH010000002.1"/>
</dbReference>
<gene>
    <name evidence="1" type="ORF">JHE00_09465</name>
</gene>
<dbReference type="EMBL" id="JAENJH010000002">
    <property type="protein sequence ID" value="MBK1784554.1"/>
    <property type="molecule type" value="Genomic_DNA"/>
</dbReference>
<reference evidence="1" key="1">
    <citation type="submission" date="2020-12" db="EMBL/GenBank/DDBJ databases">
        <title>Prauserella sp. ASG 168, a novel actinomycete isolated from cave rock.</title>
        <authorList>
            <person name="Suriyachadkun C."/>
        </authorList>
    </citation>
    <scope>NUCLEOTIDE SEQUENCE</scope>
    <source>
        <strain evidence="1">ASG 168</strain>
    </source>
</reference>
<dbReference type="Proteomes" id="UP000635245">
    <property type="component" value="Unassembled WGS sequence"/>
</dbReference>
<name>A0A934V4B9_9PSEU</name>
<evidence type="ECO:0000313" key="2">
    <source>
        <dbReference type="Proteomes" id="UP000635245"/>
    </source>
</evidence>
<accession>A0A934V4B9</accession>
<proteinExistence type="predicted"/>
<comment type="caution">
    <text evidence="1">The sequence shown here is derived from an EMBL/GenBank/DDBJ whole genome shotgun (WGS) entry which is preliminary data.</text>
</comment>